<proteinExistence type="predicted"/>
<reference evidence="8 9" key="1">
    <citation type="submission" date="2012-05" db="EMBL/GenBank/DDBJ databases">
        <authorList>
            <person name="Weinstock G."/>
            <person name="Sodergren E."/>
            <person name="Lobos E.A."/>
            <person name="Fulton L."/>
            <person name="Fulton R."/>
            <person name="Courtney L."/>
            <person name="Fronick C."/>
            <person name="O'Laughlin M."/>
            <person name="Godfrey J."/>
            <person name="Wilson R.M."/>
            <person name="Miner T."/>
            <person name="Farmer C."/>
            <person name="Delehaunty K."/>
            <person name="Cordes M."/>
            <person name="Minx P."/>
            <person name="Tomlinson C."/>
            <person name="Chen J."/>
            <person name="Wollam A."/>
            <person name="Pepin K.H."/>
            <person name="Bhonagiri V."/>
            <person name="Zhang X."/>
            <person name="Suruliraj S."/>
            <person name="Warren W."/>
            <person name="Mitreva M."/>
            <person name="Mardis E.R."/>
            <person name="Wilson R.K."/>
        </authorList>
    </citation>
    <scope>NUCLEOTIDE SEQUENCE [LARGE SCALE GENOMIC DNA]</scope>
    <source>
        <strain evidence="8 9">F0037</strain>
    </source>
</reference>
<feature type="transmembrane region" description="Helical" evidence="6">
    <location>
        <begin position="185"/>
        <end position="208"/>
    </location>
</feature>
<dbReference type="Gene3D" id="3.30.70.120">
    <property type="match status" value="1"/>
</dbReference>
<keyword evidence="2" id="KW-1003">Cell membrane</keyword>
<dbReference type="PANTHER" id="PTHR33545">
    <property type="entry name" value="UPF0750 MEMBRANE PROTEIN YITT-RELATED"/>
    <property type="match status" value="1"/>
</dbReference>
<comment type="caution">
    <text evidence="8">The sequence shown here is derived from an EMBL/GenBank/DDBJ whole genome shotgun (WGS) entry which is preliminary data.</text>
</comment>
<feature type="transmembrane region" description="Helical" evidence="6">
    <location>
        <begin position="101"/>
        <end position="122"/>
    </location>
</feature>
<dbReference type="Pfam" id="PF02588">
    <property type="entry name" value="YitT_membrane"/>
    <property type="match status" value="1"/>
</dbReference>
<dbReference type="eggNOG" id="COG1284">
    <property type="taxonomic scope" value="Bacteria"/>
</dbReference>
<dbReference type="InterPro" id="IPR015867">
    <property type="entry name" value="N-reg_PII/ATP_PRibTrfase_C"/>
</dbReference>
<evidence type="ECO:0000313" key="9">
    <source>
        <dbReference type="Proteomes" id="UP000010408"/>
    </source>
</evidence>
<evidence type="ECO:0000256" key="4">
    <source>
        <dbReference type="ARBA" id="ARBA00022989"/>
    </source>
</evidence>
<evidence type="ECO:0000256" key="1">
    <source>
        <dbReference type="ARBA" id="ARBA00004651"/>
    </source>
</evidence>
<evidence type="ECO:0000256" key="5">
    <source>
        <dbReference type="ARBA" id="ARBA00023136"/>
    </source>
</evidence>
<evidence type="ECO:0000256" key="2">
    <source>
        <dbReference type="ARBA" id="ARBA00022475"/>
    </source>
</evidence>
<dbReference type="AlphaFoldDB" id="L1NBY5"/>
<dbReference type="InterPro" id="IPR003740">
    <property type="entry name" value="YitT"/>
</dbReference>
<evidence type="ECO:0000259" key="7">
    <source>
        <dbReference type="Pfam" id="PF10035"/>
    </source>
</evidence>
<dbReference type="RefSeq" id="WP_005467270.1">
    <property type="nucleotide sequence ID" value="NZ_KB291031.1"/>
</dbReference>
<protein>
    <recommendedName>
        <fullName evidence="7">DUF2179 domain-containing protein</fullName>
    </recommendedName>
</protein>
<feature type="domain" description="DUF2179" evidence="7">
    <location>
        <begin position="268"/>
        <end position="322"/>
    </location>
</feature>
<keyword evidence="4 6" id="KW-1133">Transmembrane helix</keyword>
<dbReference type="PATRIC" id="fig|1127696.3.peg.1091"/>
<dbReference type="CDD" id="cd16380">
    <property type="entry name" value="YitT_C"/>
    <property type="match status" value="1"/>
</dbReference>
<sequence>MAEKFNLISFFAQKFRDLGNELSKQALSRYFWRDLLIVFLGILLYTIGFSFLIYPQRVTTGGLMGICNIITIITGIKVDIPYNIANISLLVVAFIFLDKNFFLKTLIGIGILAIVVPIATRTAIPDPRIEEMWHLMILRDQPLLALILGAMMCGLGLGMIFSVNGSSGGTDVIVALISKYKNMSFGRIFIVVDGSIVLFSYIANVYLADIKIDALAAFDKLVMSIIEVVLLAMTMDWYTSSNKQSVQFMIFSTKCQELNDAITSRLRRGCTMLEAKGGYTGLPQKVLLVVVRKQHSVAISRIIEEIDPKAFVSQGAVKGVYGEGFESLKKLK</sequence>
<evidence type="ECO:0000256" key="6">
    <source>
        <dbReference type="SAM" id="Phobius"/>
    </source>
</evidence>
<dbReference type="STRING" id="1127696.HMPREF9134_01215"/>
<feature type="transmembrane region" description="Helical" evidence="6">
    <location>
        <begin position="143"/>
        <end position="165"/>
    </location>
</feature>
<keyword evidence="5 6" id="KW-0472">Membrane</keyword>
<gene>
    <name evidence="8" type="ORF">HMPREF9134_01215</name>
</gene>
<dbReference type="PANTHER" id="PTHR33545:SF5">
    <property type="entry name" value="UPF0750 MEMBRANE PROTEIN YITT"/>
    <property type="match status" value="1"/>
</dbReference>
<dbReference type="PIRSF" id="PIRSF006483">
    <property type="entry name" value="Membrane_protein_YitT"/>
    <property type="match status" value="1"/>
</dbReference>
<name>L1NBY5_9PORP</name>
<keyword evidence="3 6" id="KW-0812">Transmembrane</keyword>
<feature type="transmembrane region" description="Helical" evidence="6">
    <location>
        <begin position="220"/>
        <end position="238"/>
    </location>
</feature>
<dbReference type="InterPro" id="IPR051461">
    <property type="entry name" value="UPF0750_membrane"/>
</dbReference>
<organism evidence="8 9">
    <name type="scientific">Porphyromonas catoniae F0037</name>
    <dbReference type="NCBI Taxonomy" id="1127696"/>
    <lineage>
        <taxon>Bacteria</taxon>
        <taxon>Pseudomonadati</taxon>
        <taxon>Bacteroidota</taxon>
        <taxon>Bacteroidia</taxon>
        <taxon>Bacteroidales</taxon>
        <taxon>Porphyromonadaceae</taxon>
        <taxon>Porphyromonas</taxon>
    </lineage>
</organism>
<accession>L1NBY5</accession>
<feature type="transmembrane region" description="Helical" evidence="6">
    <location>
        <begin position="35"/>
        <end position="54"/>
    </location>
</feature>
<dbReference type="InterPro" id="IPR019264">
    <property type="entry name" value="DUF2179"/>
</dbReference>
<feature type="transmembrane region" description="Helical" evidence="6">
    <location>
        <begin position="66"/>
        <end position="95"/>
    </location>
</feature>
<dbReference type="HOGENOM" id="CLU_063199_1_1_10"/>
<dbReference type="Pfam" id="PF10035">
    <property type="entry name" value="DUF2179"/>
    <property type="match status" value="1"/>
</dbReference>
<evidence type="ECO:0000313" key="8">
    <source>
        <dbReference type="EMBL" id="EKY00868.1"/>
    </source>
</evidence>
<evidence type="ECO:0000256" key="3">
    <source>
        <dbReference type="ARBA" id="ARBA00022692"/>
    </source>
</evidence>
<dbReference type="GO" id="GO:0005886">
    <property type="term" value="C:plasma membrane"/>
    <property type="evidence" value="ECO:0007669"/>
    <property type="project" value="UniProtKB-SubCell"/>
</dbReference>
<comment type="subcellular location">
    <subcellularLocation>
        <location evidence="1">Cell membrane</location>
        <topology evidence="1">Multi-pass membrane protein</topology>
    </subcellularLocation>
</comment>
<dbReference type="EMBL" id="AMEQ01000035">
    <property type="protein sequence ID" value="EKY00868.1"/>
    <property type="molecule type" value="Genomic_DNA"/>
</dbReference>
<dbReference type="Proteomes" id="UP000010408">
    <property type="component" value="Unassembled WGS sequence"/>
</dbReference>